<feature type="region of interest" description="Disordered" evidence="1">
    <location>
        <begin position="1"/>
        <end position="69"/>
    </location>
</feature>
<feature type="compositionally biased region" description="Polar residues" evidence="1">
    <location>
        <begin position="7"/>
        <end position="22"/>
    </location>
</feature>
<feature type="region of interest" description="Disordered" evidence="1">
    <location>
        <begin position="147"/>
        <end position="186"/>
    </location>
</feature>
<dbReference type="Proteomes" id="UP000008810">
    <property type="component" value="Chromosome 4"/>
</dbReference>
<evidence type="ECO:0000313" key="4">
    <source>
        <dbReference type="Proteomes" id="UP000008810"/>
    </source>
</evidence>
<evidence type="ECO:0000256" key="1">
    <source>
        <dbReference type="SAM" id="MobiDB-lite"/>
    </source>
</evidence>
<dbReference type="EMBL" id="CM000883">
    <property type="protein sequence ID" value="KQJ86701.1"/>
    <property type="molecule type" value="Genomic_DNA"/>
</dbReference>
<dbReference type="EnsemblPlants" id="KQJ86701">
    <property type="protein sequence ID" value="KQJ86701"/>
    <property type="gene ID" value="BRADI_4g07213v3"/>
</dbReference>
<feature type="compositionally biased region" description="Basic and acidic residues" evidence="1">
    <location>
        <begin position="393"/>
        <end position="409"/>
    </location>
</feature>
<feature type="region of interest" description="Disordered" evidence="1">
    <location>
        <begin position="243"/>
        <end position="287"/>
    </location>
</feature>
<keyword evidence="4" id="KW-1185">Reference proteome</keyword>
<dbReference type="EnsemblPlants" id="PNT62691">
    <property type="protein sequence ID" value="PNT62691"/>
    <property type="gene ID" value="BRADI_4g07213v3"/>
</dbReference>
<evidence type="ECO:0000313" key="2">
    <source>
        <dbReference type="EMBL" id="KQJ86701.1"/>
    </source>
</evidence>
<name>A0A0Q3L2I0_BRADI</name>
<feature type="region of interest" description="Disordered" evidence="1">
    <location>
        <begin position="379"/>
        <end position="409"/>
    </location>
</feature>
<organism evidence="2">
    <name type="scientific">Brachypodium distachyon</name>
    <name type="common">Purple false brome</name>
    <name type="synonym">Trachynia distachya</name>
    <dbReference type="NCBI Taxonomy" id="15368"/>
    <lineage>
        <taxon>Eukaryota</taxon>
        <taxon>Viridiplantae</taxon>
        <taxon>Streptophyta</taxon>
        <taxon>Embryophyta</taxon>
        <taxon>Tracheophyta</taxon>
        <taxon>Spermatophyta</taxon>
        <taxon>Magnoliopsida</taxon>
        <taxon>Liliopsida</taxon>
        <taxon>Poales</taxon>
        <taxon>Poaceae</taxon>
        <taxon>BOP clade</taxon>
        <taxon>Pooideae</taxon>
        <taxon>Stipodae</taxon>
        <taxon>Brachypodieae</taxon>
        <taxon>Brachypodium</taxon>
    </lineage>
</organism>
<reference evidence="3" key="3">
    <citation type="submission" date="2018-08" db="UniProtKB">
        <authorList>
            <consortium name="EnsemblPlants"/>
        </authorList>
    </citation>
    <scope>IDENTIFICATION</scope>
    <source>
        <strain evidence="3">cv. Bd21</strain>
    </source>
</reference>
<protein>
    <submittedName>
        <fullName evidence="2 3">Uncharacterized protein</fullName>
    </submittedName>
</protein>
<reference evidence="2" key="2">
    <citation type="submission" date="2017-06" db="EMBL/GenBank/DDBJ databases">
        <title>WGS assembly of Brachypodium distachyon.</title>
        <authorList>
            <consortium name="The International Brachypodium Initiative"/>
            <person name="Lucas S."/>
            <person name="Harmon-Smith M."/>
            <person name="Lail K."/>
            <person name="Tice H."/>
            <person name="Grimwood J."/>
            <person name="Bruce D."/>
            <person name="Barry K."/>
            <person name="Shu S."/>
            <person name="Lindquist E."/>
            <person name="Wang M."/>
            <person name="Pitluck S."/>
            <person name="Vogel J.P."/>
            <person name="Garvin D.F."/>
            <person name="Mockler T.C."/>
            <person name="Schmutz J."/>
            <person name="Rokhsar D."/>
            <person name="Bevan M.W."/>
        </authorList>
    </citation>
    <scope>NUCLEOTIDE SEQUENCE</scope>
    <source>
        <strain evidence="2">Bd21</strain>
    </source>
</reference>
<reference evidence="2 3" key="1">
    <citation type="journal article" date="2010" name="Nature">
        <title>Genome sequencing and analysis of the model grass Brachypodium distachyon.</title>
        <authorList>
            <consortium name="International Brachypodium Initiative"/>
        </authorList>
    </citation>
    <scope>NUCLEOTIDE SEQUENCE [LARGE SCALE GENOMIC DNA]</scope>
    <source>
        <strain evidence="2 3">Bd21</strain>
    </source>
</reference>
<dbReference type="AlphaFoldDB" id="A0A0Q3L2I0"/>
<proteinExistence type="predicted"/>
<dbReference type="EMBL" id="CM000883">
    <property type="protein sequence ID" value="PNT62691.1"/>
    <property type="molecule type" value="Genomic_DNA"/>
</dbReference>
<dbReference type="InParanoid" id="A0A0Q3L2I0"/>
<feature type="compositionally biased region" description="Basic and acidic residues" evidence="1">
    <location>
        <begin position="147"/>
        <end position="172"/>
    </location>
</feature>
<dbReference type="Gramene" id="KQJ86701">
    <property type="protein sequence ID" value="KQJ86701"/>
    <property type="gene ID" value="BRADI_4g07213v3"/>
</dbReference>
<evidence type="ECO:0000313" key="3">
    <source>
        <dbReference type="EnsemblPlants" id="KQJ86701"/>
    </source>
</evidence>
<feature type="compositionally biased region" description="Low complexity" evidence="1">
    <location>
        <begin position="243"/>
        <end position="252"/>
    </location>
</feature>
<accession>A0A0Q3L2I0</accession>
<sequence length="409" mass="44480">MAIVEGNPSSLAPTVGKTSLSTSDISRPSSVRRSDPDLFSTGSEQSFPAESLVPSDAGDCSDQESCHDGNDLEVQSNIVQVFMTTATDPQTTQNNCTPEETARVWESINSGVAITNPTAAELQLFNSCLLQPRGDLVKEKQDLDLARRQHEERARRTTREDSLSESSRDSSPRRNRLNRVPTGDRSTRNLESSFLLVDDRGDMIPETPQASILAAGLCHAGPGQVRSGAVKENGEARFCAARPHSCSSPSPSHRTEQHEEASAAGGAAAGLSPMMDPGEGSSTGVRKCSSSQYSMEWPSDSFFEKPRPVHVDWPMNSQFDLNLDLPMESQLDLDRDYNFHGSEFEAFDLNEDIGCDDYFSDDSECADVNVDGLIELEPEIFPASDDGSEDGVENVHEVSKAEGSKRGRI</sequence>
<dbReference type="Gramene" id="PNT62691">
    <property type="protein sequence ID" value="PNT62691"/>
    <property type="gene ID" value="BRADI_4g07213v3"/>
</dbReference>
<gene>
    <name evidence="2" type="ORF">BRADI_4g07213v3</name>
</gene>